<dbReference type="EMBL" id="CP008953">
    <property type="protein sequence ID" value="AIG77149.1"/>
    <property type="molecule type" value="Genomic_DNA"/>
</dbReference>
<dbReference type="InterPro" id="IPR019606">
    <property type="entry name" value="GerMN"/>
</dbReference>
<name>A0A075UXQ0_9PSEU</name>
<dbReference type="Pfam" id="PF10646">
    <property type="entry name" value="Germane"/>
    <property type="match status" value="1"/>
</dbReference>
<dbReference type="HOGENOM" id="CLU_137894_0_0_11"/>
<feature type="chain" id="PRO_5039207371" evidence="1">
    <location>
        <begin position="19"/>
        <end position="153"/>
    </location>
</feature>
<evidence type="ECO:0000259" key="2">
    <source>
        <dbReference type="Pfam" id="PF10646"/>
    </source>
</evidence>
<dbReference type="RefSeq" id="WP_038514473.1">
    <property type="nucleotide sequence ID" value="NZ_CP008953.1"/>
</dbReference>
<dbReference type="KEGG" id="aja:AJAP_21455"/>
<proteinExistence type="predicted"/>
<dbReference type="PROSITE" id="PS51257">
    <property type="entry name" value="PROKAR_LIPOPROTEIN"/>
    <property type="match status" value="1"/>
</dbReference>
<sequence>MRKTWLAALLLVSTVAGCGVRPSAVIAGAPAPVGPANAAVLYFLSGGQPVRVLRPLAEELPPASPVDLLAAGPDESERERQYTTEVPTGTAVLDQTPAPNGVTVTLSVGVAGLSSKAVDQIVCTARDSFGGSAQITLQGGGSVRGPLSCPLPG</sequence>
<protein>
    <submittedName>
        <fullName evidence="3">Conserved putative secreted protein</fullName>
    </submittedName>
</protein>
<feature type="signal peptide" evidence="1">
    <location>
        <begin position="1"/>
        <end position="18"/>
    </location>
</feature>
<dbReference type="STRING" id="208439.AJAP_21455"/>
<dbReference type="Proteomes" id="UP000028492">
    <property type="component" value="Chromosome"/>
</dbReference>
<evidence type="ECO:0000313" key="4">
    <source>
        <dbReference type="Proteomes" id="UP000028492"/>
    </source>
</evidence>
<keyword evidence="1" id="KW-0732">Signal</keyword>
<accession>A0A075UXQ0</accession>
<keyword evidence="4" id="KW-1185">Reference proteome</keyword>
<dbReference type="AlphaFoldDB" id="A0A075UXQ0"/>
<feature type="domain" description="GerMN" evidence="2">
    <location>
        <begin position="41"/>
        <end position="141"/>
    </location>
</feature>
<evidence type="ECO:0000313" key="3">
    <source>
        <dbReference type="EMBL" id="AIG77149.1"/>
    </source>
</evidence>
<gene>
    <name evidence="3" type="ORF">AJAP_21455</name>
</gene>
<reference evidence="3 4" key="1">
    <citation type="journal article" date="2014" name="J. Biotechnol.">
        <title>Complete genome sequence of the actinobacterium Amycolatopsis japonica MG417-CF17(T) (=DSM 44213T) producing (S,S)-N,N'-ethylenediaminedisuccinic acid.</title>
        <authorList>
            <person name="Stegmann E."/>
            <person name="Albersmeier A."/>
            <person name="Spohn M."/>
            <person name="Gert H."/>
            <person name="Weber T."/>
            <person name="Wohlleben W."/>
            <person name="Kalinowski J."/>
            <person name="Ruckert C."/>
        </authorList>
    </citation>
    <scope>NUCLEOTIDE SEQUENCE [LARGE SCALE GENOMIC DNA]</scope>
    <source>
        <strain evidence="4">MG417-CF17 (DSM 44213)</strain>
    </source>
</reference>
<organism evidence="3 4">
    <name type="scientific">Amycolatopsis japonica</name>
    <dbReference type="NCBI Taxonomy" id="208439"/>
    <lineage>
        <taxon>Bacteria</taxon>
        <taxon>Bacillati</taxon>
        <taxon>Actinomycetota</taxon>
        <taxon>Actinomycetes</taxon>
        <taxon>Pseudonocardiales</taxon>
        <taxon>Pseudonocardiaceae</taxon>
        <taxon>Amycolatopsis</taxon>
        <taxon>Amycolatopsis japonica group</taxon>
    </lineage>
</organism>
<evidence type="ECO:0000256" key="1">
    <source>
        <dbReference type="SAM" id="SignalP"/>
    </source>
</evidence>